<keyword evidence="3" id="KW-1185">Reference proteome</keyword>
<dbReference type="InterPro" id="IPR011029">
    <property type="entry name" value="DEATH-like_dom_sf"/>
</dbReference>
<dbReference type="SUPFAM" id="SSF47986">
    <property type="entry name" value="DEATH domain"/>
    <property type="match status" value="1"/>
</dbReference>
<comment type="caution">
    <text evidence="2">The sequence shown here is derived from an EMBL/GenBank/DDBJ whole genome shotgun (WGS) entry which is preliminary data.</text>
</comment>
<dbReference type="AlphaFoldDB" id="A0A8S3S070"/>
<evidence type="ECO:0000313" key="3">
    <source>
        <dbReference type="Proteomes" id="UP000683360"/>
    </source>
</evidence>
<dbReference type="EMBL" id="CAJPWZ010001438">
    <property type="protein sequence ID" value="CAG2215248.1"/>
    <property type="molecule type" value="Genomic_DNA"/>
</dbReference>
<accession>A0A8S3S070</accession>
<dbReference type="PROSITE" id="PS50017">
    <property type="entry name" value="DEATH_DOMAIN"/>
    <property type="match status" value="1"/>
</dbReference>
<organism evidence="2 3">
    <name type="scientific">Mytilus edulis</name>
    <name type="common">Blue mussel</name>
    <dbReference type="NCBI Taxonomy" id="6550"/>
    <lineage>
        <taxon>Eukaryota</taxon>
        <taxon>Metazoa</taxon>
        <taxon>Spiralia</taxon>
        <taxon>Lophotrochozoa</taxon>
        <taxon>Mollusca</taxon>
        <taxon>Bivalvia</taxon>
        <taxon>Autobranchia</taxon>
        <taxon>Pteriomorphia</taxon>
        <taxon>Mytilida</taxon>
        <taxon>Mytiloidea</taxon>
        <taxon>Mytilidae</taxon>
        <taxon>Mytilinae</taxon>
        <taxon>Mytilus</taxon>
    </lineage>
</organism>
<protein>
    <recommendedName>
        <fullName evidence="1">Death domain-containing protein</fullName>
    </recommendedName>
</protein>
<dbReference type="Proteomes" id="UP000683360">
    <property type="component" value="Unassembled WGS sequence"/>
</dbReference>
<dbReference type="Pfam" id="PF00531">
    <property type="entry name" value="Death"/>
    <property type="match status" value="1"/>
</dbReference>
<evidence type="ECO:0000313" key="2">
    <source>
        <dbReference type="EMBL" id="CAG2215248.1"/>
    </source>
</evidence>
<name>A0A8S3S070_MYTED</name>
<dbReference type="CDD" id="cd01670">
    <property type="entry name" value="Death"/>
    <property type="match status" value="1"/>
</dbReference>
<gene>
    <name evidence="2" type="ORF">MEDL_29021</name>
</gene>
<dbReference type="GO" id="GO:0007165">
    <property type="term" value="P:signal transduction"/>
    <property type="evidence" value="ECO:0007669"/>
    <property type="project" value="InterPro"/>
</dbReference>
<dbReference type="InterPro" id="IPR000488">
    <property type="entry name" value="Death_dom"/>
</dbReference>
<dbReference type="OrthoDB" id="6199182at2759"/>
<sequence>MSGKKRSLTTWSSSGVDAVIKRAKLQHLDVSESDQNRLASCNSILDASSTKPTEMGSVAPVISTTDYIHHTPIIVPTTDPSAETIYQRYNPETAGFRLEDTPSDSFLSALPKKLGYCVLTLGIELGLRITDIEAVFVRYPRDLFSQVYEVLKIWKQKTPENTYLNLMLAIQRVRGKQFLERNFGCDN</sequence>
<proteinExistence type="predicted"/>
<evidence type="ECO:0000259" key="1">
    <source>
        <dbReference type="PROSITE" id="PS50017"/>
    </source>
</evidence>
<feature type="domain" description="Death" evidence="1">
    <location>
        <begin position="121"/>
        <end position="180"/>
    </location>
</feature>
<reference evidence="2" key="1">
    <citation type="submission" date="2021-03" db="EMBL/GenBank/DDBJ databases">
        <authorList>
            <person name="Bekaert M."/>
        </authorList>
    </citation>
    <scope>NUCLEOTIDE SEQUENCE</scope>
</reference>
<dbReference type="Gene3D" id="1.10.533.10">
    <property type="entry name" value="Death Domain, Fas"/>
    <property type="match status" value="1"/>
</dbReference>